<dbReference type="OrthoDB" id="9784172at2"/>
<dbReference type="SUPFAM" id="SSF111384">
    <property type="entry name" value="OmpH-like"/>
    <property type="match status" value="1"/>
</dbReference>
<gene>
    <name evidence="4" type="ORF">COMA2_90174</name>
</gene>
<keyword evidence="2" id="KW-0732">Signal</keyword>
<comment type="similarity">
    <text evidence="1">Belongs to the Skp family.</text>
</comment>
<accession>A0A0S4LVM3</accession>
<evidence type="ECO:0000313" key="5">
    <source>
        <dbReference type="Proteomes" id="UP000198736"/>
    </source>
</evidence>
<dbReference type="EMBL" id="CZPZ01000036">
    <property type="protein sequence ID" value="CUS39995.1"/>
    <property type="molecule type" value="Genomic_DNA"/>
</dbReference>
<dbReference type="Proteomes" id="UP000198736">
    <property type="component" value="Unassembled WGS sequence"/>
</dbReference>
<dbReference type="RefSeq" id="WP_090902578.1">
    <property type="nucleotide sequence ID" value="NZ_CZPZ01000036.1"/>
</dbReference>
<dbReference type="STRING" id="1742973.COMA2_90174"/>
<evidence type="ECO:0000256" key="1">
    <source>
        <dbReference type="ARBA" id="ARBA00009091"/>
    </source>
</evidence>
<feature type="coiled-coil region" evidence="3">
    <location>
        <begin position="94"/>
        <end position="121"/>
    </location>
</feature>
<dbReference type="SMART" id="SM00935">
    <property type="entry name" value="OmpH"/>
    <property type="match status" value="1"/>
</dbReference>
<keyword evidence="3" id="KW-0175">Coiled coil</keyword>
<proteinExistence type="inferred from homology"/>
<evidence type="ECO:0000256" key="2">
    <source>
        <dbReference type="ARBA" id="ARBA00022729"/>
    </source>
</evidence>
<dbReference type="Pfam" id="PF03938">
    <property type="entry name" value="OmpH"/>
    <property type="match status" value="1"/>
</dbReference>
<dbReference type="AlphaFoldDB" id="A0A0S4LVM3"/>
<name>A0A0S4LVM3_9BACT</name>
<dbReference type="GO" id="GO:0051082">
    <property type="term" value="F:unfolded protein binding"/>
    <property type="evidence" value="ECO:0007669"/>
    <property type="project" value="InterPro"/>
</dbReference>
<dbReference type="PANTHER" id="PTHR35089">
    <property type="entry name" value="CHAPERONE PROTEIN SKP"/>
    <property type="match status" value="1"/>
</dbReference>
<sequence length="180" mass="20286">MTGAARATWLGVAVLLAQGVAPLYAGEAIRVGVMDQQMVMERTKAGKLALEEVKGYSMTRQKIITADEQELKDLDQSLQDPNVKLADQARQEKEEQLRGKMEAYQRRIQEFNREVQQKQREMVAEYAHKIATAAQAVAQKEGYTAILDKGNEALIRIVLYHQPALDVTDSVIKEFDRQNP</sequence>
<dbReference type="InterPro" id="IPR005632">
    <property type="entry name" value="Chaperone_Skp"/>
</dbReference>
<reference evidence="5" key="1">
    <citation type="submission" date="2015-10" db="EMBL/GenBank/DDBJ databases">
        <authorList>
            <person name="Luecker S."/>
            <person name="Luecker S."/>
        </authorList>
    </citation>
    <scope>NUCLEOTIDE SEQUENCE [LARGE SCALE GENOMIC DNA]</scope>
</reference>
<organism evidence="4 5">
    <name type="scientific">Candidatus Nitrospira nitrificans</name>
    <dbReference type="NCBI Taxonomy" id="1742973"/>
    <lineage>
        <taxon>Bacteria</taxon>
        <taxon>Pseudomonadati</taxon>
        <taxon>Nitrospirota</taxon>
        <taxon>Nitrospiria</taxon>
        <taxon>Nitrospirales</taxon>
        <taxon>Nitrospiraceae</taxon>
        <taxon>Nitrospira</taxon>
    </lineage>
</organism>
<dbReference type="InterPro" id="IPR024930">
    <property type="entry name" value="Skp_dom_sf"/>
</dbReference>
<dbReference type="GO" id="GO:0050821">
    <property type="term" value="P:protein stabilization"/>
    <property type="evidence" value="ECO:0007669"/>
    <property type="project" value="TreeGrafter"/>
</dbReference>
<evidence type="ECO:0000313" key="4">
    <source>
        <dbReference type="EMBL" id="CUS39995.1"/>
    </source>
</evidence>
<keyword evidence="5" id="KW-1185">Reference proteome</keyword>
<dbReference type="PANTHER" id="PTHR35089:SF1">
    <property type="entry name" value="CHAPERONE PROTEIN SKP"/>
    <property type="match status" value="1"/>
</dbReference>
<dbReference type="GO" id="GO:0005829">
    <property type="term" value="C:cytosol"/>
    <property type="evidence" value="ECO:0007669"/>
    <property type="project" value="TreeGrafter"/>
</dbReference>
<dbReference type="Gene3D" id="3.30.910.20">
    <property type="entry name" value="Skp domain"/>
    <property type="match status" value="1"/>
</dbReference>
<protein>
    <submittedName>
        <fullName evidence="4">Putative Outer membrane chaperone Skp</fullName>
    </submittedName>
</protein>
<evidence type="ECO:0000256" key="3">
    <source>
        <dbReference type="SAM" id="Coils"/>
    </source>
</evidence>